<dbReference type="PANTHER" id="PTHR43711">
    <property type="entry name" value="TWO-COMPONENT HISTIDINE KINASE"/>
    <property type="match status" value="1"/>
</dbReference>
<dbReference type="RefSeq" id="WP_226588747.1">
    <property type="nucleotide sequence ID" value="NZ_BLAY01000141.1"/>
</dbReference>
<dbReference type="CDD" id="cd00082">
    <property type="entry name" value="HisKA"/>
    <property type="match status" value="1"/>
</dbReference>
<evidence type="ECO:0000256" key="4">
    <source>
        <dbReference type="ARBA" id="ARBA00022777"/>
    </source>
</evidence>
<dbReference type="InterPro" id="IPR036097">
    <property type="entry name" value="HisK_dim/P_sf"/>
</dbReference>
<evidence type="ECO:0000313" key="7">
    <source>
        <dbReference type="EMBL" id="GET41956.1"/>
    </source>
</evidence>
<keyword evidence="4 7" id="KW-0418">Kinase</keyword>
<dbReference type="SUPFAM" id="SSF47384">
    <property type="entry name" value="Homodimeric domain of signal transducing histidine kinase"/>
    <property type="match status" value="1"/>
</dbReference>
<reference evidence="7" key="1">
    <citation type="submission" date="2019-10" db="EMBL/GenBank/DDBJ databases">
        <title>Draft genome sequece of Microseira wollei NIES-4236.</title>
        <authorList>
            <person name="Yamaguchi H."/>
            <person name="Suzuki S."/>
            <person name="Kawachi M."/>
        </authorList>
    </citation>
    <scope>NUCLEOTIDE SEQUENCE</scope>
    <source>
        <strain evidence="7">NIES-4236</strain>
    </source>
</reference>
<dbReference type="SMART" id="SM00388">
    <property type="entry name" value="HisKA"/>
    <property type="match status" value="1"/>
</dbReference>
<dbReference type="Proteomes" id="UP001050975">
    <property type="component" value="Unassembled WGS sequence"/>
</dbReference>
<sequence>MAAFQDPNQEISALKEELLRTQLAYRMATEMCQFKAGFLARVSHELRSPLNSLIGLQQLILSDLCEDAAEEREFVAQANASAMRMVAFLDAILNVARTEYGTNRLNIEPVQLAHVLTHVDELTRLQAADRNLPLDIEKPAPEIYVLADSHWLKQVLMNLVDTPLKLMREGRVCVSIHPDPSAGYVHIQIEDQRPYSAWSEPIDLLQSAPKTDEQPNENSILSPGLNLLANHTLLELMKGRLELLAVPSPNQESNLTRIQCSIPLATR</sequence>
<dbReference type="InterPro" id="IPR003661">
    <property type="entry name" value="HisK_dim/P_dom"/>
</dbReference>
<name>A0AAV3XKB3_9CYAN</name>
<comment type="caution">
    <text evidence="7">The sequence shown here is derived from an EMBL/GenBank/DDBJ whole genome shotgun (WGS) entry which is preliminary data.</text>
</comment>
<keyword evidence="5" id="KW-0902">Two-component regulatory system</keyword>
<protein>
    <recommendedName>
        <fullName evidence="2">histidine kinase</fullName>
        <ecNumber evidence="2">2.7.13.3</ecNumber>
    </recommendedName>
</protein>
<evidence type="ECO:0000259" key="6">
    <source>
        <dbReference type="PROSITE" id="PS50109"/>
    </source>
</evidence>
<evidence type="ECO:0000256" key="2">
    <source>
        <dbReference type="ARBA" id="ARBA00012438"/>
    </source>
</evidence>
<accession>A0AAV3XKB3</accession>
<dbReference type="SUPFAM" id="SSF55874">
    <property type="entry name" value="ATPase domain of HSP90 chaperone/DNA topoisomerase II/histidine kinase"/>
    <property type="match status" value="1"/>
</dbReference>
<dbReference type="Gene3D" id="1.10.287.130">
    <property type="match status" value="1"/>
</dbReference>
<dbReference type="Pfam" id="PF00512">
    <property type="entry name" value="HisKA"/>
    <property type="match status" value="1"/>
</dbReference>
<dbReference type="InterPro" id="IPR005467">
    <property type="entry name" value="His_kinase_dom"/>
</dbReference>
<comment type="catalytic activity">
    <reaction evidence="1">
        <text>ATP + protein L-histidine = ADP + protein N-phospho-L-histidine.</text>
        <dbReference type="EC" id="2.7.13.3"/>
    </reaction>
</comment>
<gene>
    <name evidence="7" type="ORF">MiSe_67700</name>
</gene>
<dbReference type="EC" id="2.7.13.3" evidence="2"/>
<proteinExistence type="predicted"/>
<feature type="domain" description="Histidine kinase" evidence="6">
    <location>
        <begin position="41"/>
        <end position="266"/>
    </location>
</feature>
<evidence type="ECO:0000313" key="8">
    <source>
        <dbReference type="Proteomes" id="UP001050975"/>
    </source>
</evidence>
<evidence type="ECO:0000256" key="5">
    <source>
        <dbReference type="ARBA" id="ARBA00023012"/>
    </source>
</evidence>
<dbReference type="PANTHER" id="PTHR43711:SF1">
    <property type="entry name" value="HISTIDINE KINASE 1"/>
    <property type="match status" value="1"/>
</dbReference>
<dbReference type="PROSITE" id="PS50109">
    <property type="entry name" value="HIS_KIN"/>
    <property type="match status" value="1"/>
</dbReference>
<keyword evidence="8" id="KW-1185">Reference proteome</keyword>
<keyword evidence="3" id="KW-0808">Transferase</keyword>
<organism evidence="7 8">
    <name type="scientific">Microseira wollei NIES-4236</name>
    <dbReference type="NCBI Taxonomy" id="2530354"/>
    <lineage>
        <taxon>Bacteria</taxon>
        <taxon>Bacillati</taxon>
        <taxon>Cyanobacteriota</taxon>
        <taxon>Cyanophyceae</taxon>
        <taxon>Oscillatoriophycideae</taxon>
        <taxon>Aerosakkonematales</taxon>
        <taxon>Aerosakkonemataceae</taxon>
        <taxon>Microseira</taxon>
    </lineage>
</organism>
<evidence type="ECO:0000256" key="3">
    <source>
        <dbReference type="ARBA" id="ARBA00022679"/>
    </source>
</evidence>
<dbReference type="AlphaFoldDB" id="A0AAV3XKB3"/>
<dbReference type="EMBL" id="BLAY01000141">
    <property type="protein sequence ID" value="GET41956.1"/>
    <property type="molecule type" value="Genomic_DNA"/>
</dbReference>
<dbReference type="InterPro" id="IPR050736">
    <property type="entry name" value="Sensor_HK_Regulatory"/>
</dbReference>
<dbReference type="GO" id="GO:0000155">
    <property type="term" value="F:phosphorelay sensor kinase activity"/>
    <property type="evidence" value="ECO:0007669"/>
    <property type="project" value="InterPro"/>
</dbReference>
<dbReference type="Gene3D" id="3.30.565.10">
    <property type="entry name" value="Histidine kinase-like ATPase, C-terminal domain"/>
    <property type="match status" value="1"/>
</dbReference>
<evidence type="ECO:0000256" key="1">
    <source>
        <dbReference type="ARBA" id="ARBA00000085"/>
    </source>
</evidence>
<dbReference type="InterPro" id="IPR036890">
    <property type="entry name" value="HATPase_C_sf"/>
</dbReference>